<evidence type="ECO:0000256" key="8">
    <source>
        <dbReference type="ARBA" id="ARBA00023065"/>
    </source>
</evidence>
<dbReference type="InterPro" id="IPR027417">
    <property type="entry name" value="P-loop_NTPase"/>
</dbReference>
<dbReference type="PANTHER" id="PTHR42771">
    <property type="entry name" value="IRON(3+)-HYDROXAMATE IMPORT ATP-BINDING PROTEIN FHUC"/>
    <property type="match status" value="1"/>
</dbReference>
<dbReference type="RefSeq" id="WP_075727898.1">
    <property type="nucleotide sequence ID" value="NZ_CP009245.1"/>
</dbReference>
<comment type="subcellular location">
    <subcellularLocation>
        <location evidence="1">Cell membrane</location>
        <topology evidence="1">Peripheral membrane protein</topology>
    </subcellularLocation>
</comment>
<dbReference type="InterPro" id="IPR051535">
    <property type="entry name" value="Siderophore_ABC-ATPase"/>
</dbReference>
<keyword evidence="4" id="KW-0410">Iron transport</keyword>
<dbReference type="InterPro" id="IPR003439">
    <property type="entry name" value="ABC_transporter-like_ATP-bd"/>
</dbReference>
<dbReference type="EMBL" id="CP009245">
    <property type="protein sequence ID" value="APT85620.1"/>
    <property type="molecule type" value="Genomic_DNA"/>
</dbReference>
<evidence type="ECO:0000256" key="4">
    <source>
        <dbReference type="ARBA" id="ARBA00022496"/>
    </source>
</evidence>
<dbReference type="InterPro" id="IPR017871">
    <property type="entry name" value="ABC_transporter-like_CS"/>
</dbReference>
<dbReference type="GO" id="GO:0005886">
    <property type="term" value="C:plasma membrane"/>
    <property type="evidence" value="ECO:0007669"/>
    <property type="project" value="UniProtKB-SubCell"/>
</dbReference>
<dbReference type="Proteomes" id="UP000185478">
    <property type="component" value="Chromosome"/>
</dbReference>
<keyword evidence="5" id="KW-0547">Nucleotide-binding</keyword>
<keyword evidence="9" id="KW-0472">Membrane</keyword>
<dbReference type="SMART" id="SM00382">
    <property type="entry name" value="AAA"/>
    <property type="match status" value="1"/>
</dbReference>
<organism evidence="11 12">
    <name type="scientific">Corynebacterium aquilae DSM 44791</name>
    <dbReference type="NCBI Taxonomy" id="1431546"/>
    <lineage>
        <taxon>Bacteria</taxon>
        <taxon>Bacillati</taxon>
        <taxon>Actinomycetota</taxon>
        <taxon>Actinomycetes</taxon>
        <taxon>Mycobacteriales</taxon>
        <taxon>Corynebacteriaceae</taxon>
        <taxon>Corynebacterium</taxon>
    </lineage>
</organism>
<dbReference type="Gene3D" id="3.40.50.300">
    <property type="entry name" value="P-loop containing nucleotide triphosphate hydrolases"/>
    <property type="match status" value="1"/>
</dbReference>
<keyword evidence="3" id="KW-1003">Cell membrane</keyword>
<dbReference type="GO" id="GO:0006826">
    <property type="term" value="P:iron ion transport"/>
    <property type="evidence" value="ECO:0007669"/>
    <property type="project" value="UniProtKB-KW"/>
</dbReference>
<name>A0A1L7CID6_9CORY</name>
<dbReference type="PROSITE" id="PS50893">
    <property type="entry name" value="ABC_TRANSPORTER_2"/>
    <property type="match status" value="1"/>
</dbReference>
<sequence length="265" mass="28510">MTPLLQTKDLCVGYGDRAVVQDVSVVFPAGCVTAVVGPNGSGKSTLLRAMCRLLPVRRGVVEVAGREVSGFGAREFARMVALLPQHPVAPEGISVRELVARGRYPHQGFLHSPSAEDREVVQWALEATSVAGFADRMCSSLSGGQRQRVWMAMVLAQRTPIVCLDEPTTYLDMAHQIELLDLVRDLARERQLTVVAVLHELNLAARCAEQVVTIKDGRVAACGAPAEVFTPGLCREIFDLDAVVIDDPAVGHPLVAGRGRLVEGV</sequence>
<keyword evidence="7" id="KW-0408">Iron</keyword>
<dbReference type="AlphaFoldDB" id="A0A1L7CID6"/>
<dbReference type="SUPFAM" id="SSF52540">
    <property type="entry name" value="P-loop containing nucleoside triphosphate hydrolases"/>
    <property type="match status" value="1"/>
</dbReference>
<dbReference type="CDD" id="cd03214">
    <property type="entry name" value="ABC_Iron-Siderophores_B12_Hemin"/>
    <property type="match status" value="1"/>
</dbReference>
<dbReference type="Pfam" id="PF00005">
    <property type="entry name" value="ABC_tran"/>
    <property type="match status" value="1"/>
</dbReference>
<evidence type="ECO:0000256" key="5">
    <source>
        <dbReference type="ARBA" id="ARBA00022741"/>
    </source>
</evidence>
<dbReference type="STRING" id="1431546.CAQU_11870"/>
<protein>
    <recommendedName>
        <fullName evidence="10">ABC transporter domain-containing protein</fullName>
    </recommendedName>
</protein>
<dbReference type="InterPro" id="IPR003593">
    <property type="entry name" value="AAA+_ATPase"/>
</dbReference>
<evidence type="ECO:0000313" key="12">
    <source>
        <dbReference type="Proteomes" id="UP000185478"/>
    </source>
</evidence>
<keyword evidence="8" id="KW-0406">Ion transport</keyword>
<evidence type="ECO:0000259" key="10">
    <source>
        <dbReference type="PROSITE" id="PS50893"/>
    </source>
</evidence>
<feature type="domain" description="ABC transporter" evidence="10">
    <location>
        <begin position="5"/>
        <end position="241"/>
    </location>
</feature>
<accession>A0A1L7CID6</accession>
<dbReference type="GO" id="GO:0016887">
    <property type="term" value="F:ATP hydrolysis activity"/>
    <property type="evidence" value="ECO:0007669"/>
    <property type="project" value="InterPro"/>
</dbReference>
<gene>
    <name evidence="11" type="ORF">CAQU_11870</name>
</gene>
<evidence type="ECO:0000256" key="3">
    <source>
        <dbReference type="ARBA" id="ARBA00022475"/>
    </source>
</evidence>
<dbReference type="PROSITE" id="PS00211">
    <property type="entry name" value="ABC_TRANSPORTER_1"/>
    <property type="match status" value="1"/>
</dbReference>
<reference evidence="11 12" key="1">
    <citation type="submission" date="2014-08" db="EMBL/GenBank/DDBJ databases">
        <title>Complete genome sequence of Corynebacterium aquilae S-613T(T) (=DSM 44791(T)), isolated from the choana of a healthy golden eagle.</title>
        <authorList>
            <person name="Ruckert C."/>
            <person name="Albersmeier A."/>
            <person name="Winkler A."/>
            <person name="Kalinowski J."/>
        </authorList>
    </citation>
    <scope>NUCLEOTIDE SEQUENCE [LARGE SCALE GENOMIC DNA]</scope>
    <source>
        <strain evidence="11 12">S-613</strain>
    </source>
</reference>
<evidence type="ECO:0000256" key="2">
    <source>
        <dbReference type="ARBA" id="ARBA00022448"/>
    </source>
</evidence>
<dbReference type="GO" id="GO:0005524">
    <property type="term" value="F:ATP binding"/>
    <property type="evidence" value="ECO:0007669"/>
    <property type="project" value="UniProtKB-KW"/>
</dbReference>
<keyword evidence="12" id="KW-1185">Reference proteome</keyword>
<evidence type="ECO:0000313" key="11">
    <source>
        <dbReference type="EMBL" id="APT85620.1"/>
    </source>
</evidence>
<evidence type="ECO:0000256" key="6">
    <source>
        <dbReference type="ARBA" id="ARBA00022840"/>
    </source>
</evidence>
<dbReference type="FunFam" id="3.40.50.300:FF:000134">
    <property type="entry name" value="Iron-enterobactin ABC transporter ATP-binding protein"/>
    <property type="match status" value="1"/>
</dbReference>
<evidence type="ECO:0000256" key="9">
    <source>
        <dbReference type="ARBA" id="ARBA00023136"/>
    </source>
</evidence>
<dbReference type="OrthoDB" id="3579586at2"/>
<evidence type="ECO:0000256" key="1">
    <source>
        <dbReference type="ARBA" id="ARBA00004202"/>
    </source>
</evidence>
<keyword evidence="2" id="KW-0813">Transport</keyword>
<proteinExistence type="predicted"/>
<evidence type="ECO:0000256" key="7">
    <source>
        <dbReference type="ARBA" id="ARBA00023004"/>
    </source>
</evidence>
<keyword evidence="6" id="KW-0067">ATP-binding</keyword>
<dbReference type="KEGG" id="caqu:CAQU_11870"/>
<dbReference type="PANTHER" id="PTHR42771:SF2">
    <property type="entry name" value="IRON(3+)-HYDROXAMATE IMPORT ATP-BINDING PROTEIN FHUC"/>
    <property type="match status" value="1"/>
</dbReference>